<organism evidence="1">
    <name type="scientific">Rhipicephalus zambeziensis</name>
    <dbReference type="NCBI Taxonomy" id="60191"/>
    <lineage>
        <taxon>Eukaryota</taxon>
        <taxon>Metazoa</taxon>
        <taxon>Ecdysozoa</taxon>
        <taxon>Arthropoda</taxon>
        <taxon>Chelicerata</taxon>
        <taxon>Arachnida</taxon>
        <taxon>Acari</taxon>
        <taxon>Parasitiformes</taxon>
        <taxon>Ixodida</taxon>
        <taxon>Ixodoidea</taxon>
        <taxon>Ixodidae</taxon>
        <taxon>Rhipicephalinae</taxon>
        <taxon>Rhipicephalus</taxon>
        <taxon>Rhipicephalus</taxon>
    </lineage>
</organism>
<name>A0A224Y6X8_9ACAR</name>
<proteinExistence type="predicted"/>
<dbReference type="EMBL" id="GFPF01002202">
    <property type="protein sequence ID" value="MAA13348.1"/>
    <property type="molecule type" value="Transcribed_RNA"/>
</dbReference>
<accession>A0A224Y6X8</accession>
<evidence type="ECO:0000313" key="1">
    <source>
        <dbReference type="EMBL" id="MAA13348.1"/>
    </source>
</evidence>
<dbReference type="AlphaFoldDB" id="A0A224Y6X8"/>
<protein>
    <submittedName>
        <fullName evidence="1">Uncharacterized protein</fullName>
    </submittedName>
</protein>
<reference evidence="1" key="1">
    <citation type="journal article" date="2017" name="Parasit. Vectors">
        <title>Sialotranscriptomics of Rhipicephalus zambeziensis reveals intricate expression profiles of secretory proteins and suggests tight temporal transcriptional regulation during blood-feeding.</title>
        <authorList>
            <person name="de Castro M.H."/>
            <person name="de Klerk D."/>
            <person name="Pienaar R."/>
            <person name="Rees D.J.G."/>
            <person name="Mans B.J."/>
        </authorList>
    </citation>
    <scope>NUCLEOTIDE SEQUENCE</scope>
    <source>
        <tissue evidence="1">Salivary glands</tissue>
    </source>
</reference>
<sequence>MFQNSNLVVQREQKQCCQKWYTLFPQIQLCRDVGTCFYPKYSCRQLEPQSKTAAFFCSKYSSVTQNFRDAGTYFCTKYNDQQPVVFKATQMPAFATKTAVSALQLSADTSAFFFS</sequence>